<feature type="region of interest" description="Disordered" evidence="1">
    <location>
        <begin position="35"/>
        <end position="93"/>
    </location>
</feature>
<reference evidence="2 3" key="1">
    <citation type="submission" date="2023-08" db="EMBL/GenBank/DDBJ databases">
        <authorList>
            <person name="Roldan D.M."/>
            <person name="Menes R.J."/>
        </authorList>
    </citation>
    <scope>NUCLEOTIDE SEQUENCE [LARGE SCALE GENOMIC DNA]</scope>
    <source>
        <strain evidence="2 3">CCM 2812</strain>
    </source>
</reference>
<accession>A0ABT9FXT2</accession>
<name>A0ABT9FXT2_LEPDI</name>
<feature type="compositionally biased region" description="Basic residues" evidence="1">
    <location>
        <begin position="48"/>
        <end position="57"/>
    </location>
</feature>
<keyword evidence="3" id="KW-1185">Reference proteome</keyword>
<dbReference type="Proteomes" id="UP001235760">
    <property type="component" value="Unassembled WGS sequence"/>
</dbReference>
<feature type="compositionally biased region" description="Low complexity" evidence="1">
    <location>
        <begin position="70"/>
        <end position="82"/>
    </location>
</feature>
<proteinExistence type="predicted"/>
<comment type="caution">
    <text evidence="2">The sequence shown here is derived from an EMBL/GenBank/DDBJ whole genome shotgun (WGS) entry which is preliminary data.</text>
</comment>
<dbReference type="RefSeq" id="WP_305747617.1">
    <property type="nucleotide sequence ID" value="NZ_JAUZEE010000001.1"/>
</dbReference>
<sequence>MLPIRSWVQGKSPHRHRLRMATGQRAGSWRTHCRADRSGVSSATLRAQRPRMVRRPARPSGRTVRHLGDATSALRRARSTSSHGPVDRAPARSSPMIDIDDILRAASVPDLHRASLKDHLEKIRFGTVVRILVVVDSEVSTTPGVGFGIRRVIDEIRAARVGCMRFDVDIARRDALPSRIVAVPDGTGARYTGFRFDMKQVDGVTPVLHQYRQVWCFGFKPDNAGLDDGRILQASAFPASDAELAVLSHWMDHHKGGVFATGDHDYLGASMCHRIPRVRTMRRWTNADGVPPIGGPDRIDTLRPGTEPLGNAVDQEDLTVQPIQWTVWSSIRLGYLRRLARPHPVLCHPTLGPIDVMPDHAHEGLCVDTPDVAAGGSYDFDGSGAQPEYPDAADGSPVRPLVIAYGSTLSGATVNFEKGYQPARARFPMISVYDGHRAQRGRVAVDSTWHHWMNINIDNMAVANGETWSKIRRYFVNLAVWLNPPGTSTRCLFDDLVIAQLGYLGLQEFSPRLTVRELGTGFKRHLVRLYGPCWVTQWLFDWFQLLEPRHRLELFDLEVRPPRGDIPWPPPEPCLSCPPLAAIEDQVLGGIVRATLPWATEMRARLTVGKPLGGDFREQVDKLAADGTGKAMSEFVREWTADHKRIQGLLKPLA</sequence>
<dbReference type="EMBL" id="JAUZEE010000001">
    <property type="protein sequence ID" value="MDP4299044.1"/>
    <property type="molecule type" value="Genomic_DNA"/>
</dbReference>
<organism evidence="2 3">
    <name type="scientific">Leptothrix discophora</name>
    <dbReference type="NCBI Taxonomy" id="89"/>
    <lineage>
        <taxon>Bacteria</taxon>
        <taxon>Pseudomonadati</taxon>
        <taxon>Pseudomonadota</taxon>
        <taxon>Betaproteobacteria</taxon>
        <taxon>Burkholderiales</taxon>
        <taxon>Sphaerotilaceae</taxon>
        <taxon>Leptothrix</taxon>
    </lineage>
</organism>
<gene>
    <name evidence="2" type="ORF">Q8X39_00215</name>
</gene>
<evidence type="ECO:0000313" key="3">
    <source>
        <dbReference type="Proteomes" id="UP001235760"/>
    </source>
</evidence>
<protein>
    <submittedName>
        <fullName evidence="2">Uncharacterized protein</fullName>
    </submittedName>
</protein>
<evidence type="ECO:0000256" key="1">
    <source>
        <dbReference type="SAM" id="MobiDB-lite"/>
    </source>
</evidence>
<evidence type="ECO:0000313" key="2">
    <source>
        <dbReference type="EMBL" id="MDP4299044.1"/>
    </source>
</evidence>